<feature type="transmembrane region" description="Helical" evidence="1">
    <location>
        <begin position="60"/>
        <end position="88"/>
    </location>
</feature>
<accession>A0A3B0ZJT4</accession>
<evidence type="ECO:0008006" key="3">
    <source>
        <dbReference type="Google" id="ProtNLM"/>
    </source>
</evidence>
<organism evidence="2">
    <name type="scientific">hydrothermal vent metagenome</name>
    <dbReference type="NCBI Taxonomy" id="652676"/>
    <lineage>
        <taxon>unclassified sequences</taxon>
        <taxon>metagenomes</taxon>
        <taxon>ecological metagenomes</taxon>
    </lineage>
</organism>
<protein>
    <recommendedName>
        <fullName evidence="3">Transmembrane protein</fullName>
    </recommendedName>
</protein>
<reference evidence="2" key="1">
    <citation type="submission" date="2018-06" db="EMBL/GenBank/DDBJ databases">
        <authorList>
            <person name="Zhirakovskaya E."/>
        </authorList>
    </citation>
    <scope>NUCLEOTIDE SEQUENCE</scope>
</reference>
<feature type="transmembrane region" description="Helical" evidence="1">
    <location>
        <begin position="31"/>
        <end position="54"/>
    </location>
</feature>
<gene>
    <name evidence="2" type="ORF">MNBD_GAMMA17-1155</name>
</gene>
<keyword evidence="1" id="KW-0812">Transmembrane</keyword>
<feature type="transmembrane region" description="Helical" evidence="1">
    <location>
        <begin position="227"/>
        <end position="248"/>
    </location>
</feature>
<feature type="transmembrane region" description="Helical" evidence="1">
    <location>
        <begin position="199"/>
        <end position="221"/>
    </location>
</feature>
<name>A0A3B0ZJT4_9ZZZZ</name>
<evidence type="ECO:0000256" key="1">
    <source>
        <dbReference type="SAM" id="Phobius"/>
    </source>
</evidence>
<feature type="transmembrane region" description="Helical" evidence="1">
    <location>
        <begin position="109"/>
        <end position="127"/>
    </location>
</feature>
<sequence length="273" mass="30968">MKTLEPKKVDTKDIPLWFKESFSLLMRRAPLFITSIAAFFVILFFIIQAFATLAEQTPPLILLPLFLLFVAFVMHFFFSDLLLLAFSSDNSRKITISERAHALVPEQKSFLKMTFMAFLVGSTFWLISLSMNVDKDLLSACISVVDRLLFEKEMPLFFMLKLLATMLYFMLLAMFLLRTIFCIPLMLFHELPYAEASALSHRAIIINFQTMCTTLILWAILLLATMAAANILALLLFPLLPVFVFICYRNIFLGQAENTPATVISAELATSGG</sequence>
<keyword evidence="1" id="KW-1133">Transmembrane helix</keyword>
<feature type="transmembrane region" description="Helical" evidence="1">
    <location>
        <begin position="162"/>
        <end position="187"/>
    </location>
</feature>
<dbReference type="EMBL" id="UOFQ01000130">
    <property type="protein sequence ID" value="VAW89360.1"/>
    <property type="molecule type" value="Genomic_DNA"/>
</dbReference>
<keyword evidence="1" id="KW-0472">Membrane</keyword>
<evidence type="ECO:0000313" key="2">
    <source>
        <dbReference type="EMBL" id="VAW89360.1"/>
    </source>
</evidence>
<proteinExistence type="predicted"/>
<dbReference type="AlphaFoldDB" id="A0A3B0ZJT4"/>